<dbReference type="PANTHER" id="PTHR47718">
    <property type="entry name" value="OS01G0519700 PROTEIN"/>
    <property type="match status" value="1"/>
</dbReference>
<dbReference type="VEuPathDB" id="FungiDB:RhiirFUN_003136"/>
<dbReference type="VEuPathDB" id="FungiDB:FUN_021299"/>
<accession>A0A2I1ED90</accession>
<dbReference type="InterPro" id="IPR004330">
    <property type="entry name" value="FAR1_DNA_bnd_dom"/>
</dbReference>
<protein>
    <submittedName>
        <fullName evidence="1">Uncharacterized protein</fullName>
    </submittedName>
</protein>
<proteinExistence type="predicted"/>
<dbReference type="EMBL" id="CAGKOT010000050">
    <property type="protein sequence ID" value="CAB5384085.1"/>
    <property type="molecule type" value="Genomic_DNA"/>
</dbReference>
<dbReference type="AlphaFoldDB" id="A0A2I1ED90"/>
<dbReference type="Pfam" id="PF03101">
    <property type="entry name" value="FAR1"/>
    <property type="match status" value="1"/>
</dbReference>
<dbReference type="Proteomes" id="UP000684084">
    <property type="component" value="Unassembled WGS sequence"/>
</dbReference>
<gene>
    <name evidence="1" type="ORF">CHRIB12_LOCUS18720</name>
</gene>
<reference evidence="1" key="1">
    <citation type="submission" date="2020-05" db="EMBL/GenBank/DDBJ databases">
        <authorList>
            <person name="Rincon C."/>
            <person name="Sanders R I."/>
            <person name="Robbins C."/>
            <person name="Chaturvedi A."/>
        </authorList>
    </citation>
    <scope>NUCLEOTIDE SEQUENCE</scope>
    <source>
        <strain evidence="1">CHB12</strain>
    </source>
</reference>
<evidence type="ECO:0000313" key="2">
    <source>
        <dbReference type="Proteomes" id="UP000684084"/>
    </source>
</evidence>
<name>A0A2I1ED90_9GLOM</name>
<organism evidence="1 2">
    <name type="scientific">Rhizophagus irregularis</name>
    <dbReference type="NCBI Taxonomy" id="588596"/>
    <lineage>
        <taxon>Eukaryota</taxon>
        <taxon>Fungi</taxon>
        <taxon>Fungi incertae sedis</taxon>
        <taxon>Mucoromycota</taxon>
        <taxon>Glomeromycotina</taxon>
        <taxon>Glomeromycetes</taxon>
        <taxon>Glomerales</taxon>
        <taxon>Glomeraceae</taxon>
        <taxon>Rhizophagus</taxon>
    </lineage>
</organism>
<dbReference type="VEuPathDB" id="FungiDB:RhiirA1_413686"/>
<comment type="caution">
    <text evidence="1">The sequence shown here is derived from an EMBL/GenBank/DDBJ whole genome shotgun (WGS) entry which is preliminary data.</text>
</comment>
<evidence type="ECO:0000313" key="1">
    <source>
        <dbReference type="EMBL" id="CAB5384085.1"/>
    </source>
</evidence>
<dbReference type="OrthoDB" id="2349130at2759"/>
<sequence length="149" mass="16704">MGEICQETYECDSVVSKSTSESSSESENTLTCSIALNEGNTYSSEEAFIFAVKTYAKQQGFQVRLGKSEKNAAGLIRKRTIICNREDSPKKTSSGSKRRNRASQCCNCQFMARASLNSSNGLWYLILVRLEHNHSMVSESFRKFTNNTK</sequence>